<reference evidence="1 2" key="1">
    <citation type="submission" date="2019-10" db="EMBL/GenBank/DDBJ databases">
        <authorList>
            <person name="Karimi E."/>
        </authorList>
    </citation>
    <scope>NUCLEOTIDE SEQUENCE [LARGE SCALE GENOMIC DNA]</scope>
    <source>
        <strain evidence="1">Bacillus sp. 348</strain>
    </source>
</reference>
<accession>A0A653M2W9</accession>
<gene>
    <name evidence="1" type="ORF">BACI348_20054</name>
</gene>
<name>A0A653M2W9_BACAB</name>
<dbReference type="Proteomes" id="UP000433089">
    <property type="component" value="Unassembled WGS sequence"/>
</dbReference>
<evidence type="ECO:0000313" key="2">
    <source>
        <dbReference type="Proteomes" id="UP000433089"/>
    </source>
</evidence>
<organism evidence="1 2">
    <name type="scientific">Bacillus altitudinis</name>
    <dbReference type="NCBI Taxonomy" id="293387"/>
    <lineage>
        <taxon>Bacteria</taxon>
        <taxon>Bacillati</taxon>
        <taxon>Bacillota</taxon>
        <taxon>Bacilli</taxon>
        <taxon>Bacillales</taxon>
        <taxon>Bacillaceae</taxon>
        <taxon>Bacillus</taxon>
    </lineage>
</organism>
<evidence type="ECO:0000313" key="1">
    <source>
        <dbReference type="EMBL" id="VXA99035.1"/>
    </source>
</evidence>
<dbReference type="EMBL" id="CABWLH010000007">
    <property type="protein sequence ID" value="VXA99035.1"/>
    <property type="molecule type" value="Genomic_DNA"/>
</dbReference>
<dbReference type="AlphaFoldDB" id="A0A653M2W9"/>
<protein>
    <submittedName>
        <fullName evidence="1">Uncharacterized protein</fullName>
    </submittedName>
</protein>
<sequence length="52" mass="6261">MLPPSALPHNVLYYPCPKYPQDEKSFFMLSFTPNKNNYSYCNMNRKLLQFRI</sequence>
<proteinExistence type="predicted"/>